<dbReference type="EMBL" id="PDEQ01000004">
    <property type="protein sequence ID" value="PEN13370.1"/>
    <property type="molecule type" value="Genomic_DNA"/>
</dbReference>
<proteinExistence type="inferred from homology"/>
<dbReference type="PROSITE" id="PS00885">
    <property type="entry name" value="EPSP_SYNTHASE_2"/>
    <property type="match status" value="1"/>
</dbReference>
<feature type="binding site" evidence="9">
    <location>
        <position position="346"/>
    </location>
    <ligand>
        <name>phosphoenolpyruvate</name>
        <dbReference type="ChEBI" id="CHEBI:58702"/>
    </ligand>
</feature>
<dbReference type="GO" id="GO:0009073">
    <property type="term" value="P:aromatic amino acid family biosynthetic process"/>
    <property type="evidence" value="ECO:0007669"/>
    <property type="project" value="UniProtKB-KW"/>
</dbReference>
<dbReference type="InterPro" id="IPR036968">
    <property type="entry name" value="Enolpyruvate_Tfrase_sf"/>
</dbReference>
<feature type="binding site" evidence="9">
    <location>
        <position position="122"/>
    </location>
    <ligand>
        <name>phosphoenolpyruvate</name>
        <dbReference type="ChEBI" id="CHEBI:58702"/>
    </ligand>
</feature>
<keyword evidence="4 9" id="KW-0963">Cytoplasm</keyword>
<dbReference type="Pfam" id="PF00275">
    <property type="entry name" value="EPSP_synthase"/>
    <property type="match status" value="1"/>
</dbReference>
<dbReference type="InterPro" id="IPR006264">
    <property type="entry name" value="EPSP_synthase"/>
</dbReference>
<dbReference type="PROSITE" id="PS00104">
    <property type="entry name" value="EPSP_SYNTHASE_1"/>
    <property type="match status" value="1"/>
</dbReference>
<evidence type="ECO:0000256" key="4">
    <source>
        <dbReference type="ARBA" id="ARBA00022490"/>
    </source>
</evidence>
<evidence type="ECO:0000313" key="11">
    <source>
        <dbReference type="EMBL" id="PEN13370.1"/>
    </source>
</evidence>
<feature type="binding site" evidence="9">
    <location>
        <position position="94"/>
    </location>
    <ligand>
        <name>phosphoenolpyruvate</name>
        <dbReference type="ChEBI" id="CHEBI:58702"/>
    </ligand>
</feature>
<dbReference type="FunFam" id="3.65.10.10:FF:000006">
    <property type="entry name" value="3-phosphoshikimate 1-carboxyvinyltransferase"/>
    <property type="match status" value="1"/>
</dbReference>
<feature type="binding site" evidence="9">
    <location>
        <position position="315"/>
    </location>
    <ligand>
        <name>3-phosphoshikimate</name>
        <dbReference type="ChEBI" id="CHEBI:145989"/>
    </ligand>
</feature>
<comment type="catalytic activity">
    <reaction evidence="8">
        <text>3-phosphoshikimate + phosphoenolpyruvate = 5-O-(1-carboxyvinyl)-3-phosphoshikimate + phosphate</text>
        <dbReference type="Rhea" id="RHEA:21256"/>
        <dbReference type="ChEBI" id="CHEBI:43474"/>
        <dbReference type="ChEBI" id="CHEBI:57701"/>
        <dbReference type="ChEBI" id="CHEBI:58702"/>
        <dbReference type="ChEBI" id="CHEBI:145989"/>
        <dbReference type="EC" id="2.5.1.19"/>
    </reaction>
    <physiologicalReaction direction="left-to-right" evidence="8">
        <dbReference type="Rhea" id="RHEA:21257"/>
    </physiologicalReaction>
</comment>
<gene>
    <name evidence="9 11" type="primary">aroA</name>
    <name evidence="11" type="ORF">CRI94_08565</name>
</gene>
<feature type="binding site" evidence="9">
    <location>
        <position position="21"/>
    </location>
    <ligand>
        <name>phosphoenolpyruvate</name>
        <dbReference type="ChEBI" id="CHEBI:58702"/>
    </ligand>
</feature>
<comment type="caution">
    <text evidence="9">Lacks conserved residue(s) required for the propagation of feature annotation.</text>
</comment>
<evidence type="ECO:0000256" key="8">
    <source>
        <dbReference type="ARBA" id="ARBA00044633"/>
    </source>
</evidence>
<dbReference type="FunFam" id="3.65.10.10:FF:000005">
    <property type="entry name" value="3-phosphoshikimate 1-carboxyvinyltransferase"/>
    <property type="match status" value="1"/>
</dbReference>
<feature type="binding site" evidence="9">
    <location>
        <position position="342"/>
    </location>
    <ligand>
        <name>3-phosphoshikimate</name>
        <dbReference type="ChEBI" id="CHEBI:145989"/>
    </ligand>
</feature>
<dbReference type="PIRSF" id="PIRSF000505">
    <property type="entry name" value="EPSPS"/>
    <property type="match status" value="1"/>
</dbReference>
<dbReference type="PANTHER" id="PTHR21090:SF5">
    <property type="entry name" value="PENTAFUNCTIONAL AROM POLYPEPTIDE"/>
    <property type="match status" value="1"/>
</dbReference>
<dbReference type="GO" id="GO:0003866">
    <property type="term" value="F:3-phosphoshikimate 1-carboxyvinyltransferase activity"/>
    <property type="evidence" value="ECO:0007669"/>
    <property type="project" value="UniProtKB-UniRule"/>
</dbReference>
<feature type="active site" description="Proton acceptor" evidence="9">
    <location>
        <position position="315"/>
    </location>
</feature>
<reference evidence="11 12" key="1">
    <citation type="submission" date="2017-10" db="EMBL/GenBank/DDBJ databases">
        <title>Draft genome of Longibacter Salinarum.</title>
        <authorList>
            <person name="Goh K.M."/>
            <person name="Shamsir M.S."/>
            <person name="Lim S.W."/>
        </authorList>
    </citation>
    <scope>NUCLEOTIDE SEQUENCE [LARGE SCALE GENOMIC DNA]</scope>
    <source>
        <strain evidence="11 12">KCTC 52045</strain>
    </source>
</reference>
<comment type="function">
    <text evidence="1 9">Catalyzes the transfer of the enolpyruvyl moiety of phosphoenolpyruvate (PEP) to the 5-hydroxyl of shikimate-3-phosphate (S3P) to produce enolpyruvyl shikimate-3-phosphate and inorganic phosphate.</text>
</comment>
<evidence type="ECO:0000256" key="6">
    <source>
        <dbReference type="ARBA" id="ARBA00022679"/>
    </source>
</evidence>
<dbReference type="InterPro" id="IPR013792">
    <property type="entry name" value="RNA3'P_cycl/enolpyr_Trfase_a/b"/>
</dbReference>
<evidence type="ECO:0000256" key="9">
    <source>
        <dbReference type="HAMAP-Rule" id="MF_00210"/>
    </source>
</evidence>
<evidence type="ECO:0000256" key="2">
    <source>
        <dbReference type="ARBA" id="ARBA00004811"/>
    </source>
</evidence>
<dbReference type="GO" id="GO:0009423">
    <property type="term" value="P:chorismate biosynthetic process"/>
    <property type="evidence" value="ECO:0007669"/>
    <property type="project" value="UniProtKB-UniRule"/>
</dbReference>
<evidence type="ECO:0000256" key="5">
    <source>
        <dbReference type="ARBA" id="ARBA00022605"/>
    </source>
</evidence>
<keyword evidence="12" id="KW-1185">Reference proteome</keyword>
<dbReference type="Gene3D" id="3.65.10.10">
    <property type="entry name" value="Enolpyruvate transferase domain"/>
    <property type="match status" value="2"/>
</dbReference>
<evidence type="ECO:0000256" key="7">
    <source>
        <dbReference type="ARBA" id="ARBA00023141"/>
    </source>
</evidence>
<keyword evidence="6 9" id="KW-0808">Transferase</keyword>
<dbReference type="GO" id="GO:0005737">
    <property type="term" value="C:cytoplasm"/>
    <property type="evidence" value="ECO:0007669"/>
    <property type="project" value="UniProtKB-SubCell"/>
</dbReference>
<evidence type="ECO:0000256" key="3">
    <source>
        <dbReference type="ARBA" id="ARBA00009948"/>
    </source>
</evidence>
<dbReference type="RefSeq" id="WP_098075290.1">
    <property type="nucleotide sequence ID" value="NZ_PDEQ01000004.1"/>
</dbReference>
<name>A0A2A8CXM1_9BACT</name>
<comment type="similarity">
    <text evidence="3 9">Belongs to the EPSP synthase family.</text>
</comment>
<dbReference type="GO" id="GO:0008652">
    <property type="term" value="P:amino acid biosynthetic process"/>
    <property type="evidence" value="ECO:0007669"/>
    <property type="project" value="UniProtKB-KW"/>
</dbReference>
<keyword evidence="7 9" id="KW-0057">Aromatic amino acid biosynthesis</keyword>
<comment type="caution">
    <text evidence="11">The sequence shown here is derived from an EMBL/GenBank/DDBJ whole genome shotgun (WGS) entry which is preliminary data.</text>
</comment>
<comment type="subunit">
    <text evidence="9">Monomer.</text>
</comment>
<dbReference type="OrthoDB" id="9809920at2"/>
<dbReference type="InterPro" id="IPR001986">
    <property type="entry name" value="Enolpyruvate_Tfrase_dom"/>
</dbReference>
<accession>A0A2A8CXM1</accession>
<dbReference type="NCBIfam" id="TIGR01356">
    <property type="entry name" value="aroA"/>
    <property type="match status" value="1"/>
</dbReference>
<dbReference type="UniPathway" id="UPA00053">
    <property type="reaction ID" value="UER00089"/>
</dbReference>
<dbReference type="PANTHER" id="PTHR21090">
    <property type="entry name" value="AROM/DEHYDROQUINATE SYNTHASE"/>
    <property type="match status" value="1"/>
</dbReference>
<dbReference type="HAMAP" id="MF_00210">
    <property type="entry name" value="EPSP_synth"/>
    <property type="match status" value="1"/>
</dbReference>
<organism evidence="11 12">
    <name type="scientific">Longibacter salinarum</name>
    <dbReference type="NCBI Taxonomy" id="1850348"/>
    <lineage>
        <taxon>Bacteria</taxon>
        <taxon>Pseudomonadati</taxon>
        <taxon>Rhodothermota</taxon>
        <taxon>Rhodothermia</taxon>
        <taxon>Rhodothermales</taxon>
        <taxon>Salisaetaceae</taxon>
        <taxon>Longibacter</taxon>
    </lineage>
</organism>
<sequence>MTQILPTAVSLHGSVSIPADKSISHRSAMLSALADGTSRIRNFPRSADPLSTLRVLRGLGVSIHRDNDDVLVVEGVGIDGLRPPDAPLDCGNSGTTMRLMSGILAGQPFGSVLTGDESLQMRPMKRIADPLRAMGGRVTLVDGHAPIRLRPAPEGGLKGTKYRLPVASAQVKSCVLLAGLYARGRTTVIEPTRCRDHTERMLGLETHEVGGEREIYVDGGHRIEPGTWTVPGDFSGAAFFIVAATITPGSEILIENVGLNPSRTALIDVLREMGADIRIENERAEGSEPIGDILVSSAPLHGVEVGGRVIPNLIDEVPVLAVAAACAEGQTVIRDAEELRVKETDRLHAITENLRAMGAEIDERPDGLDIEGNGPNLLGTTVRSFDDHRIAMAMGVAACVAHGPTQVVDAKCARVSFPGFWDELDRLAKPR</sequence>
<dbReference type="CDD" id="cd01556">
    <property type="entry name" value="EPSP_synthase"/>
    <property type="match status" value="1"/>
</dbReference>
<feature type="binding site" evidence="9">
    <location>
        <position position="168"/>
    </location>
    <ligand>
        <name>3-phosphoshikimate</name>
        <dbReference type="ChEBI" id="CHEBI:145989"/>
    </ligand>
</feature>
<feature type="binding site" evidence="9">
    <location>
        <position position="26"/>
    </location>
    <ligand>
        <name>3-phosphoshikimate</name>
        <dbReference type="ChEBI" id="CHEBI:145989"/>
    </ligand>
</feature>
<evidence type="ECO:0000313" key="12">
    <source>
        <dbReference type="Proteomes" id="UP000220102"/>
    </source>
</evidence>
<comment type="pathway">
    <text evidence="2 9">Metabolic intermediate biosynthesis; chorismate biosynthesis; chorismate from D-erythrose 4-phosphate and phosphoenolpyruvate: step 6/7.</text>
</comment>
<dbReference type="Proteomes" id="UP000220102">
    <property type="component" value="Unassembled WGS sequence"/>
</dbReference>
<dbReference type="EC" id="2.5.1.19" evidence="9"/>
<dbReference type="SUPFAM" id="SSF55205">
    <property type="entry name" value="EPT/RTPC-like"/>
    <property type="match status" value="1"/>
</dbReference>
<evidence type="ECO:0000259" key="10">
    <source>
        <dbReference type="Pfam" id="PF00275"/>
    </source>
</evidence>
<feature type="binding site" evidence="9">
    <location>
        <position position="170"/>
    </location>
    <ligand>
        <name>3-phosphoshikimate</name>
        <dbReference type="ChEBI" id="CHEBI:145989"/>
    </ligand>
</feature>
<protein>
    <recommendedName>
        <fullName evidence="9">3-phosphoshikimate 1-carboxyvinyltransferase</fullName>
        <ecNumber evidence="9">2.5.1.19</ecNumber>
    </recommendedName>
    <alternativeName>
        <fullName evidence="9">5-enolpyruvylshikimate-3-phosphate synthase</fullName>
        <shortName evidence="9">EPSP synthase</shortName>
        <shortName evidence="9">EPSPS</shortName>
    </alternativeName>
</protein>
<feature type="binding site" evidence="9">
    <location>
        <position position="389"/>
    </location>
    <ligand>
        <name>phosphoenolpyruvate</name>
        <dbReference type="ChEBI" id="CHEBI:58702"/>
    </ligand>
</feature>
<feature type="domain" description="Enolpyruvate transferase" evidence="10">
    <location>
        <begin position="10"/>
        <end position="424"/>
    </location>
</feature>
<feature type="binding site" evidence="9">
    <location>
        <position position="22"/>
    </location>
    <ligand>
        <name>3-phosphoshikimate</name>
        <dbReference type="ChEBI" id="CHEBI:145989"/>
    </ligand>
</feature>
<feature type="binding site" evidence="9">
    <location>
        <position position="170"/>
    </location>
    <ligand>
        <name>phosphoenolpyruvate</name>
        <dbReference type="ChEBI" id="CHEBI:58702"/>
    </ligand>
</feature>
<comment type="subcellular location">
    <subcellularLocation>
        <location evidence="9">Cytoplasm</location>
    </subcellularLocation>
</comment>
<keyword evidence="5 9" id="KW-0028">Amino-acid biosynthesis</keyword>
<feature type="binding site" evidence="9">
    <location>
        <position position="21"/>
    </location>
    <ligand>
        <name>3-phosphoshikimate</name>
        <dbReference type="ChEBI" id="CHEBI:145989"/>
    </ligand>
</feature>
<dbReference type="AlphaFoldDB" id="A0A2A8CXM1"/>
<dbReference type="InterPro" id="IPR023193">
    <property type="entry name" value="EPSP_synthase_CS"/>
</dbReference>
<evidence type="ECO:0000256" key="1">
    <source>
        <dbReference type="ARBA" id="ARBA00002174"/>
    </source>
</evidence>